<feature type="transmembrane region" description="Helical" evidence="1">
    <location>
        <begin position="20"/>
        <end position="39"/>
    </location>
</feature>
<dbReference type="Proteomes" id="UP000185674">
    <property type="component" value="Chromosome"/>
</dbReference>
<accession>A0A1P8EHG3</accession>
<dbReference type="EMBL" id="CP016896">
    <property type="protein sequence ID" value="APV35626.1"/>
    <property type="molecule type" value="Genomic_DNA"/>
</dbReference>
<feature type="transmembrane region" description="Helical" evidence="1">
    <location>
        <begin position="210"/>
        <end position="229"/>
    </location>
</feature>
<evidence type="ECO:0000313" key="3">
    <source>
        <dbReference type="Proteomes" id="UP000185674"/>
    </source>
</evidence>
<gene>
    <name evidence="2" type="ORF">BEN76_06175</name>
</gene>
<feature type="transmembrane region" description="Helical" evidence="1">
    <location>
        <begin position="76"/>
        <end position="95"/>
    </location>
</feature>
<evidence type="ECO:0000256" key="1">
    <source>
        <dbReference type="SAM" id="Phobius"/>
    </source>
</evidence>
<feature type="transmembrane region" description="Helical" evidence="1">
    <location>
        <begin position="51"/>
        <end position="70"/>
    </location>
</feature>
<evidence type="ECO:0000313" key="2">
    <source>
        <dbReference type="EMBL" id="APV35626.1"/>
    </source>
</evidence>
<protein>
    <submittedName>
        <fullName evidence="2">Uncharacterized protein</fullName>
    </submittedName>
</protein>
<dbReference type="RefSeq" id="WP_076032601.1">
    <property type="nucleotide sequence ID" value="NZ_CP016896.1"/>
</dbReference>
<dbReference type="KEGG" id="asol:BEN76_06175"/>
<sequence length="321" mass="37930">MLSPIQKVIFDDFKRLIETFFSIFKFGIGIGAACLIYYLIKIEYLPNEISLGDGFVLFFVAIVFAFILTIYIASEIVLGMTICNFFSFLYIRFISKKNREKIYIKLSQILRLKQDRNKFLIIKVRKLDYIFMIPLMVLLPFLWDFSFWGFLWASIIGLVTYLFLTIMYTLSKEYNFFDRFNGHTDDEKDSDFYRGLITKVNYKNKDNQNVIKFSLLILIFFPILYSAYFSNVPFKIISSTMSLVSMRKEKTTLYIKKEYAQIILESNQVLSPYTYYSIPNVTILFKGIGKNTYLEIKKDNEVRRFEIPNDAILNTVIIKEK</sequence>
<name>A0A1P8EHG3_9GAMM</name>
<feature type="transmembrane region" description="Helical" evidence="1">
    <location>
        <begin position="126"/>
        <end position="143"/>
    </location>
</feature>
<dbReference type="AlphaFoldDB" id="A0A1P8EHG3"/>
<proteinExistence type="predicted"/>
<feature type="transmembrane region" description="Helical" evidence="1">
    <location>
        <begin position="149"/>
        <end position="170"/>
    </location>
</feature>
<reference evidence="2 3" key="1">
    <citation type="submission" date="2016-08" db="EMBL/GenBank/DDBJ databases">
        <title>Complete genome sequence of Acinetobacter baylyi strain GFJ2.</title>
        <authorList>
            <person name="Tabata M."/>
            <person name="Kuboki S."/>
            <person name="Gibu N."/>
            <person name="Kinouchi Y."/>
            <person name="Vangnai A."/>
            <person name="Kasai D."/>
            <person name="Fukuda M."/>
        </authorList>
    </citation>
    <scope>NUCLEOTIDE SEQUENCE [LARGE SCALE GENOMIC DNA]</scope>
    <source>
        <strain evidence="2 3">GFJ2</strain>
    </source>
</reference>
<keyword evidence="1" id="KW-0812">Transmembrane</keyword>
<organism evidence="2 3">
    <name type="scientific">Acinetobacter soli</name>
    <dbReference type="NCBI Taxonomy" id="487316"/>
    <lineage>
        <taxon>Bacteria</taxon>
        <taxon>Pseudomonadati</taxon>
        <taxon>Pseudomonadota</taxon>
        <taxon>Gammaproteobacteria</taxon>
        <taxon>Moraxellales</taxon>
        <taxon>Moraxellaceae</taxon>
        <taxon>Acinetobacter</taxon>
    </lineage>
</organism>
<keyword evidence="1" id="KW-1133">Transmembrane helix</keyword>
<keyword evidence="1" id="KW-0472">Membrane</keyword>